<feature type="non-terminal residue" evidence="1">
    <location>
        <position position="30"/>
    </location>
</feature>
<sequence>MLPLLVKRRGYNVHIYQLNKLEFSLKVLTT</sequence>
<dbReference type="AlphaFoldDB" id="A0A381X5M0"/>
<dbReference type="EMBL" id="UINC01014001">
    <property type="protein sequence ID" value="SVA60039.1"/>
    <property type="molecule type" value="Genomic_DNA"/>
</dbReference>
<protein>
    <submittedName>
        <fullName evidence="1">Uncharacterized protein</fullName>
    </submittedName>
</protein>
<evidence type="ECO:0000313" key="1">
    <source>
        <dbReference type="EMBL" id="SVA60039.1"/>
    </source>
</evidence>
<name>A0A381X5M0_9ZZZZ</name>
<gene>
    <name evidence="1" type="ORF">METZ01_LOCUS112893</name>
</gene>
<reference evidence="1" key="1">
    <citation type="submission" date="2018-05" db="EMBL/GenBank/DDBJ databases">
        <authorList>
            <person name="Lanie J.A."/>
            <person name="Ng W.-L."/>
            <person name="Kazmierczak K.M."/>
            <person name="Andrzejewski T.M."/>
            <person name="Davidsen T.M."/>
            <person name="Wayne K.J."/>
            <person name="Tettelin H."/>
            <person name="Glass J.I."/>
            <person name="Rusch D."/>
            <person name="Podicherti R."/>
            <person name="Tsui H.-C.T."/>
            <person name="Winkler M.E."/>
        </authorList>
    </citation>
    <scope>NUCLEOTIDE SEQUENCE</scope>
</reference>
<accession>A0A381X5M0</accession>
<proteinExistence type="predicted"/>
<organism evidence="1">
    <name type="scientific">marine metagenome</name>
    <dbReference type="NCBI Taxonomy" id="408172"/>
    <lineage>
        <taxon>unclassified sequences</taxon>
        <taxon>metagenomes</taxon>
        <taxon>ecological metagenomes</taxon>
    </lineage>
</organism>